<gene>
    <name evidence="3 4" type="primary">LOC118415161</name>
</gene>
<organism evidence="2 4">
    <name type="scientific">Branchiostoma floridae</name>
    <name type="common">Florida lancelet</name>
    <name type="synonym">Amphioxus</name>
    <dbReference type="NCBI Taxonomy" id="7739"/>
    <lineage>
        <taxon>Eukaryota</taxon>
        <taxon>Metazoa</taxon>
        <taxon>Chordata</taxon>
        <taxon>Cephalochordata</taxon>
        <taxon>Leptocardii</taxon>
        <taxon>Amphioxiformes</taxon>
        <taxon>Branchiostomatidae</taxon>
        <taxon>Branchiostoma</taxon>
    </lineage>
</organism>
<keyword evidence="1" id="KW-1133">Transmembrane helix</keyword>
<dbReference type="RefSeq" id="XP_035675433.1">
    <property type="nucleotide sequence ID" value="XM_035819540.1"/>
</dbReference>
<dbReference type="PANTHER" id="PTHR31410">
    <property type="entry name" value="TRANSMEMBRANE PROTEIN 246"/>
    <property type="match status" value="1"/>
</dbReference>
<dbReference type="AlphaFoldDB" id="A0A9J7L571"/>
<dbReference type="OrthoDB" id="2016523at2759"/>
<dbReference type="RefSeq" id="XP_035675434.1">
    <property type="nucleotide sequence ID" value="XM_035819541.1"/>
</dbReference>
<dbReference type="GO" id="GO:0000139">
    <property type="term" value="C:Golgi membrane"/>
    <property type="evidence" value="ECO:0000318"/>
    <property type="project" value="GO_Central"/>
</dbReference>
<dbReference type="Proteomes" id="UP000001554">
    <property type="component" value="Chromosome 5"/>
</dbReference>
<dbReference type="GO" id="GO:0006506">
    <property type="term" value="P:GPI anchor biosynthetic process"/>
    <property type="evidence" value="ECO:0000318"/>
    <property type="project" value="GO_Central"/>
</dbReference>
<evidence type="ECO:0000313" key="2">
    <source>
        <dbReference type="Proteomes" id="UP000001554"/>
    </source>
</evidence>
<evidence type="ECO:0000256" key="1">
    <source>
        <dbReference type="SAM" id="Phobius"/>
    </source>
</evidence>
<protein>
    <submittedName>
        <fullName evidence="3 4">Post-GPI attachment to proteins factor 4-like</fullName>
    </submittedName>
</protein>
<dbReference type="GO" id="GO:0016757">
    <property type="term" value="F:glycosyltransferase activity"/>
    <property type="evidence" value="ECO:0000318"/>
    <property type="project" value="GO_Central"/>
</dbReference>
<keyword evidence="1" id="KW-0812">Transmembrane</keyword>
<dbReference type="PANTHER" id="PTHR31410:SF1">
    <property type="entry name" value="POST-GPI ATTACHMENT TO PROTEINS FACTOR 4"/>
    <property type="match status" value="1"/>
</dbReference>
<proteinExistence type="predicted"/>
<sequence>MYYRFAALYFITYVIALPLLCWDMRYSMYFRYDVMTDRQKHLDRAIEENQQRIAEAEEYLRKHGPRHRVFRRLNLMVLKRVQPQIVITVVTIARQPQNGVNKHRYLTQVVTQFAELLEHEEAADVVFQVCNVNVPPEAHHEAVFLSKYVPVVQRESNEEQTEEEDPFEREKLDYIFCLEKSVELNPEYVLMVEDDALPTPDILHVLRHKLQYRLKLRIRQGEFVHHSDDWAFLKLYDIERLQGYGNDARSFLELTGAGFLGGTAFLLVLQKRGHKTQRRLFIFALGFVYVVLLCWAIGRQYFLQLRRLSPQLYTVTTGPFCCTPAVVYPVKMAADIAAFLKTGTCEERYPLDFALSDFAIDKGLTRYKVEPNLVLHVGLVSSIRADVRNPFE</sequence>
<keyword evidence="2" id="KW-1185">Reference proteome</keyword>
<accession>A0A9J7L571</accession>
<reference evidence="2" key="1">
    <citation type="journal article" date="2020" name="Nat. Ecol. Evol.">
        <title>Deeply conserved synteny resolves early events in vertebrate evolution.</title>
        <authorList>
            <person name="Simakov O."/>
            <person name="Marletaz F."/>
            <person name="Yue J.X."/>
            <person name="O'Connell B."/>
            <person name="Jenkins J."/>
            <person name="Brandt A."/>
            <person name="Calef R."/>
            <person name="Tung C.H."/>
            <person name="Huang T.K."/>
            <person name="Schmutz J."/>
            <person name="Satoh N."/>
            <person name="Yu J.K."/>
            <person name="Putnam N.H."/>
            <person name="Green R.E."/>
            <person name="Rokhsar D.S."/>
        </authorList>
    </citation>
    <scope>NUCLEOTIDE SEQUENCE [LARGE SCALE GENOMIC DNA]</scope>
    <source>
        <strain evidence="2">S238N-H82</strain>
    </source>
</reference>
<evidence type="ECO:0000313" key="3">
    <source>
        <dbReference type="RefSeq" id="XP_035675433.1"/>
    </source>
</evidence>
<dbReference type="KEGG" id="bfo:118415161"/>
<feature type="transmembrane region" description="Helical" evidence="1">
    <location>
        <begin position="250"/>
        <end position="268"/>
    </location>
</feature>
<feature type="transmembrane region" description="Helical" evidence="1">
    <location>
        <begin position="6"/>
        <end position="22"/>
    </location>
</feature>
<feature type="transmembrane region" description="Helical" evidence="1">
    <location>
        <begin position="280"/>
        <end position="298"/>
    </location>
</feature>
<keyword evidence="1" id="KW-0472">Membrane</keyword>
<dbReference type="OMA" id="YWNPCSF"/>
<reference evidence="3 4" key="2">
    <citation type="submission" date="2025-04" db="UniProtKB">
        <authorList>
            <consortium name="RefSeq"/>
        </authorList>
    </citation>
    <scope>IDENTIFICATION</scope>
    <source>
        <strain evidence="3 4">S238N-H82</strain>
        <tissue evidence="3 4">Testes</tissue>
    </source>
</reference>
<evidence type="ECO:0000313" key="4">
    <source>
        <dbReference type="RefSeq" id="XP_035675434.1"/>
    </source>
</evidence>
<dbReference type="InterPro" id="IPR029675">
    <property type="entry name" value="PGAP4"/>
</dbReference>
<name>A0A9J7L571_BRAFL</name>
<dbReference type="CDD" id="cd22190">
    <property type="entry name" value="PGAP4"/>
    <property type="match status" value="1"/>
</dbReference>
<dbReference type="GeneID" id="118415161"/>